<dbReference type="EMBL" id="JACTNZ010000012">
    <property type="protein sequence ID" value="KAG5520797.1"/>
    <property type="molecule type" value="Genomic_DNA"/>
</dbReference>
<dbReference type="Pfam" id="PF06999">
    <property type="entry name" value="Suc_Fer-like"/>
    <property type="match status" value="1"/>
</dbReference>
<dbReference type="PANTHER" id="PTHR31902">
    <property type="entry name" value="ACTIN PATCHES DISTAL PROTEIN 1"/>
    <property type="match status" value="1"/>
</dbReference>
<evidence type="ECO:0000313" key="1">
    <source>
        <dbReference type="EMBL" id="KAG5520797.1"/>
    </source>
</evidence>
<dbReference type="AlphaFoldDB" id="A0AAV6HWI5"/>
<evidence type="ECO:0000313" key="2">
    <source>
        <dbReference type="Proteomes" id="UP000823749"/>
    </source>
</evidence>
<dbReference type="FunFam" id="3.40.30.10:FF:000213">
    <property type="entry name" value="APD1p protein"/>
    <property type="match status" value="1"/>
</dbReference>
<proteinExistence type="predicted"/>
<evidence type="ECO:0008006" key="3">
    <source>
        <dbReference type="Google" id="ProtNLM"/>
    </source>
</evidence>
<dbReference type="Gene3D" id="3.40.30.10">
    <property type="entry name" value="Glutaredoxin"/>
    <property type="match status" value="1"/>
</dbReference>
<sequence>MNSSDSQSINGDSTNASTADFNYGFRRPEMYKTPLAGTVDAYDRHVFLSYRNPENWPHSVEDPESDPLPRLLAAALKSNKNSIQGKIRLTMCEGSDGRESSNGDILIFPDMIKYRGLTHLDVDAFVDDVFVKGSQWASGTVEMEMLNGSYVFVCCHKNRDRRCGHCGPVLVERFKEEMLFRATKHQVFVSPCSHLGGHQYAGNLIIFGPRLEGKCEGHWYGYVTPNDVPVLLDEHIEKGKIMERLWRGQMGSDASKKLVEPKLQETSAGISDKGSSGSKAVAVCCSDADGVCCLERNEAIGETNLREGTETKRLGRL</sequence>
<protein>
    <recommendedName>
        <fullName evidence="3">Sucrase/ferredoxin-like family protein</fullName>
    </recommendedName>
</protein>
<dbReference type="PANTHER" id="PTHR31902:SF10">
    <property type="entry name" value="SUCRASE_FERREDOXIN-LIKE FAMILY PROTEIN"/>
    <property type="match status" value="1"/>
</dbReference>
<dbReference type="InterPro" id="IPR009737">
    <property type="entry name" value="Aim32/Apd1-like"/>
</dbReference>
<name>A0AAV6HWI5_9ERIC</name>
<organism evidence="1 2">
    <name type="scientific">Rhododendron griersonianum</name>
    <dbReference type="NCBI Taxonomy" id="479676"/>
    <lineage>
        <taxon>Eukaryota</taxon>
        <taxon>Viridiplantae</taxon>
        <taxon>Streptophyta</taxon>
        <taxon>Embryophyta</taxon>
        <taxon>Tracheophyta</taxon>
        <taxon>Spermatophyta</taxon>
        <taxon>Magnoliopsida</taxon>
        <taxon>eudicotyledons</taxon>
        <taxon>Gunneridae</taxon>
        <taxon>Pentapetalae</taxon>
        <taxon>asterids</taxon>
        <taxon>Ericales</taxon>
        <taxon>Ericaceae</taxon>
        <taxon>Ericoideae</taxon>
        <taxon>Rhodoreae</taxon>
        <taxon>Rhododendron</taxon>
    </lineage>
</organism>
<dbReference type="InterPro" id="IPR036249">
    <property type="entry name" value="Thioredoxin-like_sf"/>
</dbReference>
<comment type="caution">
    <text evidence="1">The sequence shown here is derived from an EMBL/GenBank/DDBJ whole genome shotgun (WGS) entry which is preliminary data.</text>
</comment>
<dbReference type="Proteomes" id="UP000823749">
    <property type="component" value="Chromosome 12"/>
</dbReference>
<keyword evidence="2" id="KW-1185">Reference proteome</keyword>
<gene>
    <name evidence="1" type="ORF">RHGRI_033390</name>
</gene>
<accession>A0AAV6HWI5</accession>
<dbReference type="CDD" id="cd03062">
    <property type="entry name" value="TRX_Fd_Sucrase"/>
    <property type="match status" value="1"/>
</dbReference>
<dbReference type="SUPFAM" id="SSF52833">
    <property type="entry name" value="Thioredoxin-like"/>
    <property type="match status" value="1"/>
</dbReference>
<reference evidence="1" key="1">
    <citation type="submission" date="2020-08" db="EMBL/GenBank/DDBJ databases">
        <title>Plant Genome Project.</title>
        <authorList>
            <person name="Zhang R.-G."/>
        </authorList>
    </citation>
    <scope>NUCLEOTIDE SEQUENCE</scope>
    <source>
        <strain evidence="1">WSP0</strain>
        <tissue evidence="1">Leaf</tissue>
    </source>
</reference>